<sequence length="138" mass="15808">MNNTVMYKGEEEHAETQQDQFNICMTNTTVPGNKSTKIVHLKDSLSLEEVGQVDKEESKALQLKEQDEAANCIEEDIIPLKMQLPFEEVVQDSNTSEWSQQQIIKLSTELGVDLKGCDEKAKKLFMKRDNNNWMNKAE</sequence>
<dbReference type="Proteomes" id="UP001371456">
    <property type="component" value="Unassembled WGS sequence"/>
</dbReference>
<keyword evidence="2" id="KW-1185">Reference proteome</keyword>
<reference evidence="1 2" key="1">
    <citation type="submission" date="2024-02" db="EMBL/GenBank/DDBJ databases">
        <title>de novo genome assembly of Solanum bulbocastanum strain 11H21.</title>
        <authorList>
            <person name="Hosaka A.J."/>
        </authorList>
    </citation>
    <scope>NUCLEOTIDE SEQUENCE [LARGE SCALE GENOMIC DNA]</scope>
    <source>
        <tissue evidence="1">Young leaves</tissue>
    </source>
</reference>
<gene>
    <name evidence="1" type="ORF">RDI58_018079</name>
</gene>
<name>A0AAN8TDI7_SOLBU</name>
<organism evidence="1 2">
    <name type="scientific">Solanum bulbocastanum</name>
    <name type="common">Wild potato</name>
    <dbReference type="NCBI Taxonomy" id="147425"/>
    <lineage>
        <taxon>Eukaryota</taxon>
        <taxon>Viridiplantae</taxon>
        <taxon>Streptophyta</taxon>
        <taxon>Embryophyta</taxon>
        <taxon>Tracheophyta</taxon>
        <taxon>Spermatophyta</taxon>
        <taxon>Magnoliopsida</taxon>
        <taxon>eudicotyledons</taxon>
        <taxon>Gunneridae</taxon>
        <taxon>Pentapetalae</taxon>
        <taxon>asterids</taxon>
        <taxon>lamiids</taxon>
        <taxon>Solanales</taxon>
        <taxon>Solanaceae</taxon>
        <taxon>Solanoideae</taxon>
        <taxon>Solaneae</taxon>
        <taxon>Solanum</taxon>
    </lineage>
</organism>
<dbReference type="AlphaFoldDB" id="A0AAN8TDI7"/>
<comment type="caution">
    <text evidence="1">The sequence shown here is derived from an EMBL/GenBank/DDBJ whole genome shotgun (WGS) entry which is preliminary data.</text>
</comment>
<dbReference type="EMBL" id="JBANQN010000007">
    <property type="protein sequence ID" value="KAK6784624.1"/>
    <property type="molecule type" value="Genomic_DNA"/>
</dbReference>
<evidence type="ECO:0000313" key="1">
    <source>
        <dbReference type="EMBL" id="KAK6784624.1"/>
    </source>
</evidence>
<proteinExistence type="predicted"/>
<evidence type="ECO:0000313" key="2">
    <source>
        <dbReference type="Proteomes" id="UP001371456"/>
    </source>
</evidence>
<accession>A0AAN8TDI7</accession>
<protein>
    <submittedName>
        <fullName evidence="1">Uncharacterized protein</fullName>
    </submittedName>
</protein>